<name>A0A6J5LZI0_9CAUD</name>
<dbReference type="EMBL" id="LR796341">
    <property type="protein sequence ID" value="CAB4138150.1"/>
    <property type="molecule type" value="Genomic_DNA"/>
</dbReference>
<evidence type="ECO:0000256" key="1">
    <source>
        <dbReference type="ARBA" id="ARBA00004328"/>
    </source>
</evidence>
<dbReference type="InterPro" id="IPR024535">
    <property type="entry name" value="RHGA/B-epi-like_pectate_lyase"/>
</dbReference>
<keyword evidence="4" id="KW-0456">Lyase</keyword>
<evidence type="ECO:0000313" key="4">
    <source>
        <dbReference type="EMBL" id="CAB4138150.1"/>
    </source>
</evidence>
<dbReference type="GO" id="GO:0051701">
    <property type="term" value="P:biological process involved in interaction with host"/>
    <property type="evidence" value="ECO:0007669"/>
    <property type="project" value="UniProtKB-ARBA"/>
</dbReference>
<dbReference type="Pfam" id="PF12708">
    <property type="entry name" value="Pect-lyase_RHGA_epim"/>
    <property type="match status" value="1"/>
</dbReference>
<accession>A0A6J5LZI0</accession>
<evidence type="ECO:0000256" key="2">
    <source>
        <dbReference type="ARBA" id="ARBA00022844"/>
    </source>
</evidence>
<gene>
    <name evidence="4" type="ORF">UFOVP328_343</name>
</gene>
<dbReference type="Gene3D" id="2.160.20.10">
    <property type="entry name" value="Single-stranded right-handed beta-helix, Pectin lyase-like"/>
    <property type="match status" value="1"/>
</dbReference>
<dbReference type="GO" id="GO:0019058">
    <property type="term" value="P:viral life cycle"/>
    <property type="evidence" value="ECO:0007669"/>
    <property type="project" value="UniProtKB-ARBA"/>
</dbReference>
<dbReference type="SUPFAM" id="SSF51126">
    <property type="entry name" value="Pectin lyase-like"/>
    <property type="match status" value="1"/>
</dbReference>
<organism evidence="4">
    <name type="scientific">uncultured Caudovirales phage</name>
    <dbReference type="NCBI Taxonomy" id="2100421"/>
    <lineage>
        <taxon>Viruses</taxon>
        <taxon>Duplodnaviria</taxon>
        <taxon>Heunggongvirae</taxon>
        <taxon>Uroviricota</taxon>
        <taxon>Caudoviricetes</taxon>
        <taxon>Peduoviridae</taxon>
        <taxon>Maltschvirus</taxon>
        <taxon>Maltschvirus maltsch</taxon>
    </lineage>
</organism>
<keyword evidence="2" id="KW-0946">Virion</keyword>
<comment type="subcellular location">
    <subcellularLocation>
        <location evidence="1">Virion</location>
    </subcellularLocation>
</comment>
<feature type="domain" description="Rhamnogalacturonase A/B/Epimerase-like pectate lyase" evidence="3">
    <location>
        <begin position="103"/>
        <end position="314"/>
    </location>
</feature>
<sequence>MAIVQISRITQRKGLQENLPQLAGAEFGWSIDERRLFIGNGTLQEGAPVIGNTEILTEFSDIFEFQTTYTYKGEAAGYIVQTGVTPSSPVTQSLQSWLDQFATVKDFGATGDGVTDDTDAINRALYQLYCREVNPQIRRSLFFPAGVYKVSSTIIIPPFATLVGEGPDNSVIQMATGDDSALRAYVARTGDSLQQTGVNIGLNGALLPQYVTVSNLGFTTLDDAVDVFLVDAATKCNFNNVQFAGPRTTSVLTTDSDASRCVDFNSTPILACNNIVFDRCVFSGTTYGIETNNEIQGITVSNSKFETLYQGITLGYPSPVDNGPTGFRVLHNFFNDIYAEGIIFGQINLNATGYNIFYDVGNHFAGTLNPATPVIRFTADNNISVGDMFERSDDYAQVYQRIELGNTISIGFVNGKQLQMGAHVIQSGQTAVLPNNTTGDLFEFDAANTLGVQVTYTARRDTGVRVGTFRVTIEDGSAVAYDDDYTANEDIGLTLSAAQAASVVTVSYTTTDTNPDLDGSISYSITYFQL</sequence>
<protein>
    <submittedName>
        <fullName evidence="4">Pectate lyase superfamily protein</fullName>
    </submittedName>
</protein>
<dbReference type="InterPro" id="IPR011050">
    <property type="entry name" value="Pectin_lyase_fold/virulence"/>
</dbReference>
<dbReference type="GO" id="GO:0044423">
    <property type="term" value="C:virion component"/>
    <property type="evidence" value="ECO:0007669"/>
    <property type="project" value="UniProtKB-KW"/>
</dbReference>
<dbReference type="GO" id="GO:0016829">
    <property type="term" value="F:lyase activity"/>
    <property type="evidence" value="ECO:0007669"/>
    <property type="project" value="UniProtKB-KW"/>
</dbReference>
<evidence type="ECO:0000259" key="3">
    <source>
        <dbReference type="Pfam" id="PF12708"/>
    </source>
</evidence>
<proteinExistence type="predicted"/>
<reference evidence="4" key="1">
    <citation type="submission" date="2020-04" db="EMBL/GenBank/DDBJ databases">
        <authorList>
            <person name="Chiriac C."/>
            <person name="Salcher M."/>
            <person name="Ghai R."/>
            <person name="Kavagutti S V."/>
        </authorList>
    </citation>
    <scope>NUCLEOTIDE SEQUENCE</scope>
</reference>
<dbReference type="InterPro" id="IPR012334">
    <property type="entry name" value="Pectin_lyas_fold"/>
</dbReference>